<dbReference type="Proteomes" id="UP000701853">
    <property type="component" value="Chromosome 6"/>
</dbReference>
<evidence type="ECO:0000256" key="4">
    <source>
        <dbReference type="ARBA" id="ARBA00023163"/>
    </source>
</evidence>
<dbReference type="InterPro" id="IPR036638">
    <property type="entry name" value="HLH_DNA-bd_sf"/>
</dbReference>
<feature type="domain" description="BHLH" evidence="6">
    <location>
        <begin position="343"/>
        <end position="392"/>
    </location>
</feature>
<dbReference type="InterPro" id="IPR011598">
    <property type="entry name" value="bHLH_dom"/>
</dbReference>
<evidence type="ECO:0000256" key="3">
    <source>
        <dbReference type="ARBA" id="ARBA00023125"/>
    </source>
</evidence>
<reference evidence="7 8" key="1">
    <citation type="journal article" date="2021" name="bioRxiv">
        <title>The Gossypium anomalum genome as a resource for cotton improvement and evolutionary analysis of hybrid incompatibility.</title>
        <authorList>
            <person name="Grover C.E."/>
            <person name="Yuan D."/>
            <person name="Arick M.A."/>
            <person name="Miller E.R."/>
            <person name="Hu G."/>
            <person name="Peterson D.G."/>
            <person name="Wendel J.F."/>
            <person name="Udall J.A."/>
        </authorList>
    </citation>
    <scope>NUCLEOTIDE SEQUENCE [LARGE SCALE GENOMIC DNA]</scope>
    <source>
        <strain evidence="7">JFW-Udall</strain>
        <tissue evidence="7">Leaf</tissue>
    </source>
</reference>
<dbReference type="InterPro" id="IPR055477">
    <property type="entry name" value="DUF7049"/>
</dbReference>
<dbReference type="GO" id="GO:0046983">
    <property type="term" value="F:protein dimerization activity"/>
    <property type="evidence" value="ECO:0007669"/>
    <property type="project" value="InterPro"/>
</dbReference>
<dbReference type="GO" id="GO:0005634">
    <property type="term" value="C:nucleus"/>
    <property type="evidence" value="ECO:0007669"/>
    <property type="project" value="UniProtKB-SubCell"/>
</dbReference>
<dbReference type="PANTHER" id="PTHR46665:SF1">
    <property type="entry name" value="SPERMATOGENESIS- AND OOGENESIS-SPECIFIC BASIC HELIX-LOOP-HELIX-CONTAINING PROTEIN 1"/>
    <property type="match status" value="1"/>
</dbReference>
<dbReference type="CDD" id="cd11393">
    <property type="entry name" value="bHLH_AtbHLH_like"/>
    <property type="match status" value="1"/>
</dbReference>
<keyword evidence="4" id="KW-0804">Transcription</keyword>
<dbReference type="InterPro" id="IPR045239">
    <property type="entry name" value="bHLH95_bHLH"/>
</dbReference>
<dbReference type="EMBL" id="JAHUZN010000006">
    <property type="protein sequence ID" value="KAG8491471.1"/>
    <property type="molecule type" value="Genomic_DNA"/>
</dbReference>
<evidence type="ECO:0000256" key="5">
    <source>
        <dbReference type="ARBA" id="ARBA00023242"/>
    </source>
</evidence>
<keyword evidence="5" id="KW-0539">Nucleus</keyword>
<evidence type="ECO:0000256" key="1">
    <source>
        <dbReference type="ARBA" id="ARBA00004123"/>
    </source>
</evidence>
<accession>A0A8J5YKU4</accession>
<evidence type="ECO:0000313" key="7">
    <source>
        <dbReference type="EMBL" id="KAG8491471.1"/>
    </source>
</evidence>
<dbReference type="Pfam" id="PF23132">
    <property type="entry name" value="DUF7049"/>
    <property type="match status" value="1"/>
</dbReference>
<proteinExistence type="predicted"/>
<comment type="caution">
    <text evidence="7">The sequence shown here is derived from an EMBL/GenBank/DDBJ whole genome shotgun (WGS) entry which is preliminary data.</text>
</comment>
<dbReference type="Gene3D" id="4.10.280.10">
    <property type="entry name" value="Helix-loop-helix DNA-binding domain"/>
    <property type="match status" value="1"/>
</dbReference>
<gene>
    <name evidence="7" type="ORF">CXB51_014684</name>
</gene>
<protein>
    <recommendedName>
        <fullName evidence="6">BHLH domain-containing protein</fullName>
    </recommendedName>
</protein>
<evidence type="ECO:0000259" key="6">
    <source>
        <dbReference type="PROSITE" id="PS50888"/>
    </source>
</evidence>
<evidence type="ECO:0000313" key="8">
    <source>
        <dbReference type="Proteomes" id="UP000701853"/>
    </source>
</evidence>
<organism evidence="7 8">
    <name type="scientific">Gossypium anomalum</name>
    <dbReference type="NCBI Taxonomy" id="47600"/>
    <lineage>
        <taxon>Eukaryota</taxon>
        <taxon>Viridiplantae</taxon>
        <taxon>Streptophyta</taxon>
        <taxon>Embryophyta</taxon>
        <taxon>Tracheophyta</taxon>
        <taxon>Spermatophyta</taxon>
        <taxon>Magnoliopsida</taxon>
        <taxon>eudicotyledons</taxon>
        <taxon>Gunneridae</taxon>
        <taxon>Pentapetalae</taxon>
        <taxon>rosids</taxon>
        <taxon>malvids</taxon>
        <taxon>Malvales</taxon>
        <taxon>Malvaceae</taxon>
        <taxon>Malvoideae</taxon>
        <taxon>Gossypium</taxon>
    </lineage>
</organism>
<dbReference type="OrthoDB" id="5778525at2759"/>
<dbReference type="AlphaFoldDB" id="A0A8J5YKU4"/>
<comment type="subcellular location">
    <subcellularLocation>
        <location evidence="1">Nucleus</location>
    </subcellularLocation>
</comment>
<dbReference type="Pfam" id="PF00010">
    <property type="entry name" value="HLH"/>
    <property type="match status" value="1"/>
</dbReference>
<sequence length="500" mass="57157">MDAVFHLDALSRAEYLQLLTQSIGCSYICLWSYSSLNPPNCLIGWDGYYSEENIQPVAFGLFLRYRQLIFPLENNHSLVPGFAFANSLPYIELRELDLQNRGSNQTQRQFYQVNIYGSFNDCIIYFCKLGTNLVLCLLQEAGIKRAVFMGCRSGEIELGLSNVVQLNMEIEMTRFFPEDFPRQLSHVVDPFPQPTDLNRPSSFSSSLRSLSMGSPIEPTPSSLQLMSSSIDCSCQQAMQALTQMQSNIQLPMLERENASITRAILAVLTSSTSHLPRKNQNLPCNYLPNPKATAFKRYVPRSTPPVRASLRSQSVLKRATLFYRKFTLVRRGEQLVLSRRPTSNQLHRMMSERRRREKQNEYFIALRSLLPFGTKKDKASILFNSRQYLTSLKAQVAELSKQNQLLQARLLPAAADVGGSSNKSLNIRIIPLHESTSEQRIVDLRISVRGEVLIEYILMRLLEFLRHDRNVSIMSIEAKNQLSEGSVNYINLRLRIEYPF</sequence>
<dbReference type="GO" id="GO:0003677">
    <property type="term" value="F:DNA binding"/>
    <property type="evidence" value="ECO:0007669"/>
    <property type="project" value="UniProtKB-KW"/>
</dbReference>
<dbReference type="InterPro" id="IPR055478">
    <property type="entry name" value="DUF7050"/>
</dbReference>
<keyword evidence="8" id="KW-1185">Reference proteome</keyword>
<dbReference type="Pfam" id="PF23133">
    <property type="entry name" value="DUF7050"/>
    <property type="match status" value="2"/>
</dbReference>
<keyword evidence="3" id="KW-0238">DNA-binding</keyword>
<evidence type="ECO:0000256" key="2">
    <source>
        <dbReference type="ARBA" id="ARBA00023015"/>
    </source>
</evidence>
<dbReference type="PROSITE" id="PS50888">
    <property type="entry name" value="BHLH"/>
    <property type="match status" value="1"/>
</dbReference>
<dbReference type="InterPro" id="IPR044658">
    <property type="entry name" value="bHLH92/bHLH041-like"/>
</dbReference>
<dbReference type="SUPFAM" id="SSF47459">
    <property type="entry name" value="HLH, helix-loop-helix DNA-binding domain"/>
    <property type="match status" value="1"/>
</dbReference>
<name>A0A8J5YKU4_9ROSI</name>
<dbReference type="SMART" id="SM00353">
    <property type="entry name" value="HLH"/>
    <property type="match status" value="1"/>
</dbReference>
<keyword evidence="2" id="KW-0805">Transcription regulation</keyword>
<dbReference type="PANTHER" id="PTHR46665">
    <property type="entry name" value="TRANSCRIPTION FACTOR BHLH041-RELATED-RELATED"/>
    <property type="match status" value="1"/>
</dbReference>